<sequence>MDVHAVREGRCKKVELNVSFRTGEAEEKEENEVPAALAKRYNKMLMKKIKQISDCSEECSEKKNRHWETKNLAAQVRSFKYKLKYHFENLDKVDENITWSELGKCVDHHLFLLTIFDRMRRIYSVTLLFHYFVSVFTACFDMYESFIGEDALADQVIKSISMGIILGQFAFYAIPADLIASEVVIYKLSAERKSVYGP</sequence>
<keyword evidence="2" id="KW-1003">Cell membrane</keyword>
<evidence type="ECO:0000313" key="12">
    <source>
        <dbReference type="Proteomes" id="UP001458880"/>
    </source>
</evidence>
<dbReference type="EMBL" id="JASPKY010000308">
    <property type="protein sequence ID" value="KAK9709501.1"/>
    <property type="molecule type" value="Genomic_DNA"/>
</dbReference>
<keyword evidence="9" id="KW-0807">Transducer</keyword>
<evidence type="ECO:0000256" key="10">
    <source>
        <dbReference type="SAM" id="Phobius"/>
    </source>
</evidence>
<evidence type="ECO:0000256" key="4">
    <source>
        <dbReference type="ARBA" id="ARBA00022692"/>
    </source>
</evidence>
<accession>A0AAW1JXT2</accession>
<evidence type="ECO:0000256" key="7">
    <source>
        <dbReference type="ARBA" id="ARBA00023136"/>
    </source>
</evidence>
<keyword evidence="3" id="KW-0716">Sensory transduction</keyword>
<dbReference type="Pfam" id="PF02949">
    <property type="entry name" value="7tm_6"/>
    <property type="match status" value="1"/>
</dbReference>
<dbReference type="AlphaFoldDB" id="A0AAW1JXT2"/>
<dbReference type="GO" id="GO:0005549">
    <property type="term" value="F:odorant binding"/>
    <property type="evidence" value="ECO:0007669"/>
    <property type="project" value="InterPro"/>
</dbReference>
<proteinExistence type="predicted"/>
<comment type="caution">
    <text evidence="11">The sequence shown here is derived from an EMBL/GenBank/DDBJ whole genome shotgun (WGS) entry which is preliminary data.</text>
</comment>
<reference evidence="11 12" key="1">
    <citation type="journal article" date="2024" name="BMC Genomics">
        <title>De novo assembly and annotation of Popillia japonica's genome with initial clues to its potential as an invasive pest.</title>
        <authorList>
            <person name="Cucini C."/>
            <person name="Boschi S."/>
            <person name="Funari R."/>
            <person name="Cardaioli E."/>
            <person name="Iannotti N."/>
            <person name="Marturano G."/>
            <person name="Paoli F."/>
            <person name="Bruttini M."/>
            <person name="Carapelli A."/>
            <person name="Frati F."/>
            <person name="Nardi F."/>
        </authorList>
    </citation>
    <scope>NUCLEOTIDE SEQUENCE [LARGE SCALE GENOMIC DNA]</scope>
    <source>
        <strain evidence="11">DMR45628</strain>
    </source>
</reference>
<dbReference type="GO" id="GO:0005886">
    <property type="term" value="C:plasma membrane"/>
    <property type="evidence" value="ECO:0007669"/>
    <property type="project" value="UniProtKB-SubCell"/>
</dbReference>
<name>A0AAW1JXT2_POPJA</name>
<keyword evidence="6 10" id="KW-1133">Transmembrane helix</keyword>
<feature type="transmembrane region" description="Helical" evidence="10">
    <location>
        <begin position="163"/>
        <end position="186"/>
    </location>
</feature>
<protein>
    <submittedName>
        <fullName evidence="11">7tm Odorant receptor</fullName>
    </submittedName>
</protein>
<evidence type="ECO:0000256" key="5">
    <source>
        <dbReference type="ARBA" id="ARBA00022725"/>
    </source>
</evidence>
<keyword evidence="7 10" id="KW-0472">Membrane</keyword>
<evidence type="ECO:0000256" key="6">
    <source>
        <dbReference type="ARBA" id="ARBA00022989"/>
    </source>
</evidence>
<evidence type="ECO:0000256" key="2">
    <source>
        <dbReference type="ARBA" id="ARBA00022475"/>
    </source>
</evidence>
<evidence type="ECO:0000256" key="8">
    <source>
        <dbReference type="ARBA" id="ARBA00023170"/>
    </source>
</evidence>
<dbReference type="Proteomes" id="UP001458880">
    <property type="component" value="Unassembled WGS sequence"/>
</dbReference>
<dbReference type="PANTHER" id="PTHR21137">
    <property type="entry name" value="ODORANT RECEPTOR"/>
    <property type="match status" value="1"/>
</dbReference>
<keyword evidence="8 11" id="KW-0675">Receptor</keyword>
<feature type="transmembrane region" description="Helical" evidence="10">
    <location>
        <begin position="122"/>
        <end position="143"/>
    </location>
</feature>
<evidence type="ECO:0000256" key="3">
    <source>
        <dbReference type="ARBA" id="ARBA00022606"/>
    </source>
</evidence>
<keyword evidence="5" id="KW-0552">Olfaction</keyword>
<keyword evidence="4 10" id="KW-0812">Transmembrane</keyword>
<evidence type="ECO:0000256" key="1">
    <source>
        <dbReference type="ARBA" id="ARBA00004651"/>
    </source>
</evidence>
<keyword evidence="12" id="KW-1185">Reference proteome</keyword>
<organism evidence="11 12">
    <name type="scientific">Popillia japonica</name>
    <name type="common">Japanese beetle</name>
    <dbReference type="NCBI Taxonomy" id="7064"/>
    <lineage>
        <taxon>Eukaryota</taxon>
        <taxon>Metazoa</taxon>
        <taxon>Ecdysozoa</taxon>
        <taxon>Arthropoda</taxon>
        <taxon>Hexapoda</taxon>
        <taxon>Insecta</taxon>
        <taxon>Pterygota</taxon>
        <taxon>Neoptera</taxon>
        <taxon>Endopterygota</taxon>
        <taxon>Coleoptera</taxon>
        <taxon>Polyphaga</taxon>
        <taxon>Scarabaeiformia</taxon>
        <taxon>Scarabaeidae</taxon>
        <taxon>Rutelinae</taxon>
        <taxon>Popillia</taxon>
    </lineage>
</organism>
<dbReference type="GO" id="GO:0007165">
    <property type="term" value="P:signal transduction"/>
    <property type="evidence" value="ECO:0007669"/>
    <property type="project" value="UniProtKB-KW"/>
</dbReference>
<dbReference type="GO" id="GO:0004984">
    <property type="term" value="F:olfactory receptor activity"/>
    <property type="evidence" value="ECO:0007669"/>
    <property type="project" value="InterPro"/>
</dbReference>
<gene>
    <name evidence="11" type="ORF">QE152_g26584</name>
</gene>
<comment type="subcellular location">
    <subcellularLocation>
        <location evidence="1">Cell membrane</location>
        <topology evidence="1">Multi-pass membrane protein</topology>
    </subcellularLocation>
</comment>
<dbReference type="PANTHER" id="PTHR21137:SF35">
    <property type="entry name" value="ODORANT RECEPTOR 19A-RELATED"/>
    <property type="match status" value="1"/>
</dbReference>
<evidence type="ECO:0000256" key="9">
    <source>
        <dbReference type="ARBA" id="ARBA00023224"/>
    </source>
</evidence>
<evidence type="ECO:0000313" key="11">
    <source>
        <dbReference type="EMBL" id="KAK9709501.1"/>
    </source>
</evidence>
<dbReference type="InterPro" id="IPR004117">
    <property type="entry name" value="7tm6_olfct_rcpt"/>
</dbReference>